<organism evidence="3 4">
    <name type="scientific">Sunxiuqinia elliptica</name>
    <dbReference type="NCBI Taxonomy" id="655355"/>
    <lineage>
        <taxon>Bacteria</taxon>
        <taxon>Pseudomonadati</taxon>
        <taxon>Bacteroidota</taxon>
        <taxon>Bacteroidia</taxon>
        <taxon>Marinilabiliales</taxon>
        <taxon>Prolixibacteraceae</taxon>
        <taxon>Sunxiuqinia</taxon>
    </lineage>
</organism>
<gene>
    <name evidence="3" type="ORF">SAMN05216283_105138</name>
</gene>
<protein>
    <submittedName>
        <fullName evidence="3">2-keto-4-pentenoate hydratase/2-oxohepta-3-ene-1,7-dioic acid hydratase (Catechol pathway)</fullName>
    </submittedName>
</protein>
<evidence type="ECO:0000313" key="4">
    <source>
        <dbReference type="Proteomes" id="UP000198964"/>
    </source>
</evidence>
<evidence type="ECO:0000313" key="3">
    <source>
        <dbReference type="EMBL" id="SFF37572.1"/>
    </source>
</evidence>
<keyword evidence="1" id="KW-0479">Metal-binding</keyword>
<name>A0A1I2I5K4_9BACT</name>
<dbReference type="PANTHER" id="PTHR11820:SF7">
    <property type="entry name" value="ACYLPYRUVASE FAHD1, MITOCHONDRIAL"/>
    <property type="match status" value="1"/>
</dbReference>
<dbReference type="GO" id="GO:0018773">
    <property type="term" value="F:acetylpyruvate hydrolase activity"/>
    <property type="evidence" value="ECO:0007669"/>
    <property type="project" value="TreeGrafter"/>
</dbReference>
<keyword evidence="4" id="KW-1185">Reference proteome</keyword>
<dbReference type="GO" id="GO:0046872">
    <property type="term" value="F:metal ion binding"/>
    <property type="evidence" value="ECO:0007669"/>
    <property type="project" value="UniProtKB-KW"/>
</dbReference>
<dbReference type="STRING" id="655355.SAMN05216283_105138"/>
<dbReference type="Gene3D" id="3.90.850.10">
    <property type="entry name" value="Fumarylacetoacetase-like, C-terminal domain"/>
    <property type="match status" value="1"/>
</dbReference>
<dbReference type="SUPFAM" id="SSF56529">
    <property type="entry name" value="FAH"/>
    <property type="match status" value="1"/>
</dbReference>
<dbReference type="InterPro" id="IPR036663">
    <property type="entry name" value="Fumarylacetoacetase_C_sf"/>
</dbReference>
<dbReference type="RefSeq" id="WP_093920045.1">
    <property type="nucleotide sequence ID" value="NZ_FONW01000005.1"/>
</dbReference>
<dbReference type="PANTHER" id="PTHR11820">
    <property type="entry name" value="ACYLPYRUVASE"/>
    <property type="match status" value="1"/>
</dbReference>
<dbReference type="InterPro" id="IPR011234">
    <property type="entry name" value="Fumarylacetoacetase-like_C"/>
</dbReference>
<dbReference type="Proteomes" id="UP000198964">
    <property type="component" value="Unassembled WGS sequence"/>
</dbReference>
<dbReference type="AlphaFoldDB" id="A0A1I2I5K4"/>
<accession>A0A1I2I5K4</accession>
<evidence type="ECO:0000259" key="2">
    <source>
        <dbReference type="Pfam" id="PF01557"/>
    </source>
</evidence>
<proteinExistence type="predicted"/>
<reference evidence="3 4" key="1">
    <citation type="submission" date="2016-10" db="EMBL/GenBank/DDBJ databases">
        <authorList>
            <person name="de Groot N.N."/>
        </authorList>
    </citation>
    <scope>NUCLEOTIDE SEQUENCE [LARGE SCALE GENOMIC DNA]</scope>
    <source>
        <strain evidence="3 4">CGMCC 1.9156</strain>
    </source>
</reference>
<feature type="domain" description="Fumarylacetoacetase-like C-terminal" evidence="2">
    <location>
        <begin position="2"/>
        <end position="188"/>
    </location>
</feature>
<sequence length="204" mass="23262">MKIICIGRNYSEHVRELNNEIPDEPVIFMKPDSALLRNNDPFYIPDFSEDVHYECELIVRINRLGKNIEPRFANRYFDEVGLGVDFTARDLQNMLKDKGLPWEKAKAFDRSAVISSSFVAKEELPDLNSIKFQLKKNGELVQRGDSAYMLFAIDELISQVSKYFTLKIGDLIYTGTPAGVGPVAIGDRLEGFLEGKKLFDFEVK</sequence>
<evidence type="ECO:0000256" key="1">
    <source>
        <dbReference type="ARBA" id="ARBA00022723"/>
    </source>
</evidence>
<dbReference type="EMBL" id="FONW01000005">
    <property type="protein sequence ID" value="SFF37572.1"/>
    <property type="molecule type" value="Genomic_DNA"/>
</dbReference>
<dbReference type="Pfam" id="PF01557">
    <property type="entry name" value="FAA_hydrolase"/>
    <property type="match status" value="1"/>
</dbReference>